<dbReference type="GO" id="GO:0004803">
    <property type="term" value="F:transposase activity"/>
    <property type="evidence" value="ECO:0007669"/>
    <property type="project" value="InterPro"/>
</dbReference>
<comment type="similarity">
    <text evidence="2">Belongs to the transposase 27 family.</text>
</comment>
<dbReference type="PANTHER" id="PTHR33293:SF1">
    <property type="entry name" value="INSERTION ELEMENT IS1 1 PROTEIN INSB-RELATED"/>
    <property type="match status" value="1"/>
</dbReference>
<feature type="domain" description="Insertion element IS1 protein InsA helix-turn-helix" evidence="6">
    <location>
        <begin position="45"/>
        <end position="89"/>
    </location>
</feature>
<dbReference type="GO" id="GO:0003677">
    <property type="term" value="F:DNA binding"/>
    <property type="evidence" value="ECO:0007669"/>
    <property type="project" value="InterPro"/>
</dbReference>
<evidence type="ECO:0000313" key="7">
    <source>
        <dbReference type="EMBL" id="PSB14758.1"/>
    </source>
</evidence>
<reference evidence="7 8" key="1">
    <citation type="submission" date="2018-02" db="EMBL/GenBank/DDBJ databases">
        <authorList>
            <person name="Cohen D.B."/>
            <person name="Kent A.D."/>
        </authorList>
    </citation>
    <scope>NUCLEOTIDE SEQUENCE [LARGE SCALE GENOMIC DNA]</scope>
    <source>
        <strain evidence="7 8">ULC007</strain>
    </source>
</reference>
<evidence type="ECO:0000259" key="6">
    <source>
        <dbReference type="Pfam" id="PF12759"/>
    </source>
</evidence>
<dbReference type="PANTHER" id="PTHR33293">
    <property type="entry name" value="INSERTION ELEMENT IS1 1 PROTEIN INSB-RELATED"/>
    <property type="match status" value="1"/>
</dbReference>
<dbReference type="InterPro" id="IPR005063">
    <property type="entry name" value="Transposase_27"/>
</dbReference>
<evidence type="ECO:0000313" key="8">
    <source>
        <dbReference type="Proteomes" id="UP000238634"/>
    </source>
</evidence>
<dbReference type="OrthoDB" id="528683at2"/>
<gene>
    <name evidence="7" type="ORF">C7B65_25915</name>
</gene>
<organism evidence="7 8">
    <name type="scientific">Phormidesmis priestleyi ULC007</name>
    <dbReference type="NCBI Taxonomy" id="1920490"/>
    <lineage>
        <taxon>Bacteria</taxon>
        <taxon>Bacillati</taxon>
        <taxon>Cyanobacteriota</taxon>
        <taxon>Cyanophyceae</taxon>
        <taxon>Leptolyngbyales</taxon>
        <taxon>Leptolyngbyaceae</taxon>
        <taxon>Phormidesmis</taxon>
    </lineage>
</organism>
<dbReference type="EMBL" id="PVWG01000078">
    <property type="protein sequence ID" value="PSB14758.1"/>
    <property type="molecule type" value="Genomic_DNA"/>
</dbReference>
<dbReference type="NCBIfam" id="NF033558">
    <property type="entry name" value="transpos_IS1"/>
    <property type="match status" value="1"/>
</dbReference>
<evidence type="ECO:0000259" key="5">
    <source>
        <dbReference type="Pfam" id="PF03811"/>
    </source>
</evidence>
<name>A0A2T1D2P2_9CYAN</name>
<dbReference type="InterPro" id="IPR024431">
    <property type="entry name" value="InsA_HTH_dom"/>
</dbReference>
<evidence type="ECO:0000256" key="4">
    <source>
        <dbReference type="ARBA" id="ARBA00023172"/>
    </source>
</evidence>
<proteinExistence type="inferred from homology"/>
<dbReference type="Pfam" id="PF03811">
    <property type="entry name" value="Zn_ribbon_InsA"/>
    <property type="match status" value="1"/>
</dbReference>
<sequence>MVLEPIHCPDCAGIEVIKHGTTAAGKQRYRCQNSDCERSTFIQEYSYAAYGSQVKHQISEMAINGSGIRDTARVLGISTTTVMETLKKSPRLRAVNEAVLAALEPTQTMVRLCLADDCEVEAEVAEMWSFVQSKTQQRWLWWAIDHTTGHVLAYVLADHKDKAFLELKALLEPFGIMQFYSDGWGAYERHIPPVFHTVGKRNTQQIERKHLTLRTRIKRLARKTICFSKSIVMHDAVIGLFINRIAFGLSI</sequence>
<dbReference type="Proteomes" id="UP000238634">
    <property type="component" value="Unassembled WGS sequence"/>
</dbReference>
<reference evidence="7 8" key="2">
    <citation type="submission" date="2018-03" db="EMBL/GenBank/DDBJ databases">
        <title>The ancient ancestry and fast evolution of plastids.</title>
        <authorList>
            <person name="Moore K.R."/>
            <person name="Magnabosco C."/>
            <person name="Momper L."/>
            <person name="Gold D.A."/>
            <person name="Bosak T."/>
            <person name="Fournier G.P."/>
        </authorList>
    </citation>
    <scope>NUCLEOTIDE SEQUENCE [LARGE SCALE GENOMIC DNA]</scope>
    <source>
        <strain evidence="7 8">ULC007</strain>
    </source>
</reference>
<evidence type="ECO:0000256" key="1">
    <source>
        <dbReference type="ARBA" id="ARBA00004091"/>
    </source>
</evidence>
<keyword evidence="3" id="KW-0815">Transposition</keyword>
<dbReference type="AlphaFoldDB" id="A0A2T1D2P2"/>
<keyword evidence="4" id="KW-0233">DNA recombination</keyword>
<feature type="domain" description="InsA N-terminal zinc ribbon" evidence="5">
    <location>
        <begin position="6"/>
        <end position="33"/>
    </location>
</feature>
<evidence type="ECO:0000256" key="3">
    <source>
        <dbReference type="ARBA" id="ARBA00022578"/>
    </source>
</evidence>
<dbReference type="InterPro" id="IPR003220">
    <property type="entry name" value="InsA_N_dom_Znf"/>
</dbReference>
<protein>
    <submittedName>
        <fullName evidence="7">Transposase</fullName>
    </submittedName>
</protein>
<dbReference type="STRING" id="1920490.GCA_001895925_05363"/>
<comment type="function">
    <text evidence="1">Absolutely required for transposition of IS1.</text>
</comment>
<dbReference type="Pfam" id="PF03400">
    <property type="entry name" value="DDE_Tnp_IS1"/>
    <property type="match status" value="1"/>
</dbReference>
<keyword evidence="8" id="KW-1185">Reference proteome</keyword>
<accession>A0A2T1D2P2</accession>
<dbReference type="InterPro" id="IPR051354">
    <property type="entry name" value="Transposase_27_IS1"/>
</dbReference>
<comment type="caution">
    <text evidence="7">The sequence shown here is derived from an EMBL/GenBank/DDBJ whole genome shotgun (WGS) entry which is preliminary data.</text>
</comment>
<dbReference type="RefSeq" id="WP_073074778.1">
    <property type="nucleotide sequence ID" value="NZ_MPPI01000046.1"/>
</dbReference>
<dbReference type="GO" id="GO:0006313">
    <property type="term" value="P:DNA transposition"/>
    <property type="evidence" value="ECO:0007669"/>
    <property type="project" value="InterPro"/>
</dbReference>
<dbReference type="Pfam" id="PF12759">
    <property type="entry name" value="HTH_Tnp_IS1"/>
    <property type="match status" value="1"/>
</dbReference>
<evidence type="ECO:0000256" key="2">
    <source>
        <dbReference type="ARBA" id="ARBA00008841"/>
    </source>
</evidence>